<evidence type="ECO:0000313" key="2">
    <source>
        <dbReference type="Proteomes" id="UP000046784"/>
    </source>
</evidence>
<accession>A0AAI8ZNA7</accession>
<reference evidence="1 2" key="1">
    <citation type="submission" date="2015-03" db="EMBL/GenBank/DDBJ databases">
        <authorList>
            <consortium name="Pathogen Informatics"/>
            <person name="Murphy D."/>
        </authorList>
    </citation>
    <scope>NUCLEOTIDE SEQUENCE [LARGE SCALE GENOMIC DNA]</scope>
    <source>
        <strain evidence="1 2">3400/83</strain>
    </source>
</reference>
<dbReference type="AlphaFoldDB" id="A0AAI8ZNA7"/>
<dbReference type="EMBL" id="CGCB01000002">
    <property type="protein sequence ID" value="CFQ87801.1"/>
    <property type="molecule type" value="Genomic_DNA"/>
</dbReference>
<gene>
    <name evidence="1" type="ORF">ERS008524_00582</name>
</gene>
<name>A0AAI8ZNA7_YERFR</name>
<dbReference type="Proteomes" id="UP000046784">
    <property type="component" value="Unassembled WGS sequence"/>
</dbReference>
<organism evidence="1 2">
    <name type="scientific">Yersinia frederiksenii</name>
    <dbReference type="NCBI Taxonomy" id="29484"/>
    <lineage>
        <taxon>Bacteria</taxon>
        <taxon>Pseudomonadati</taxon>
        <taxon>Pseudomonadota</taxon>
        <taxon>Gammaproteobacteria</taxon>
        <taxon>Enterobacterales</taxon>
        <taxon>Yersiniaceae</taxon>
        <taxon>Yersinia</taxon>
    </lineage>
</organism>
<evidence type="ECO:0000313" key="1">
    <source>
        <dbReference type="EMBL" id="CFQ87801.1"/>
    </source>
</evidence>
<protein>
    <submittedName>
        <fullName evidence="1">Uncharacterized protein</fullName>
    </submittedName>
</protein>
<dbReference type="RefSeq" id="WP_057642752.1">
    <property type="nucleotide sequence ID" value="NZ_CABMMF010000002.1"/>
</dbReference>
<sequence length="74" mass="8877">MNEFDFRLFWRELSEEQKEDIARKANTTVAYIKTHLVFARRIPSRERMKLLHSACSEYQSDLSLEQLLSFFYAA</sequence>
<proteinExistence type="predicted"/>
<comment type="caution">
    <text evidence="1">The sequence shown here is derived from an EMBL/GenBank/DDBJ whole genome shotgun (WGS) entry which is preliminary data.</text>
</comment>